<gene>
    <name evidence="2" type="ORF">ACFY35_12705</name>
</gene>
<sequence>MKLLQGRTRRPLLLAKVVGATAAMLLSGVAVATTATPASAASCQTKAHVYKTDQSPWSIRYEDDAADRPADDYQNFGNSNGQTFTVFFRLGGNGLLRDSIPSWDVRSNTGTQFTLFGNKAGSNCVANERNFSRGAGVPGEIWTVTANYNGGNSGALIRNQTHFRIIFVEAPPVDPPDDPCYPYYCL</sequence>
<comment type="caution">
    <text evidence="2">The sequence shown here is derived from an EMBL/GenBank/DDBJ whole genome shotgun (WGS) entry which is preliminary data.</text>
</comment>
<evidence type="ECO:0000313" key="2">
    <source>
        <dbReference type="EMBL" id="MFF5290300.1"/>
    </source>
</evidence>
<dbReference type="Proteomes" id="UP001602245">
    <property type="component" value="Unassembled WGS sequence"/>
</dbReference>
<evidence type="ECO:0000256" key="1">
    <source>
        <dbReference type="SAM" id="SignalP"/>
    </source>
</evidence>
<dbReference type="EMBL" id="JBIAZU010000002">
    <property type="protein sequence ID" value="MFF5290300.1"/>
    <property type="molecule type" value="Genomic_DNA"/>
</dbReference>
<accession>A0ABW6WAG0</accession>
<proteinExistence type="predicted"/>
<reference evidence="2 3" key="1">
    <citation type="submission" date="2024-10" db="EMBL/GenBank/DDBJ databases">
        <title>The Natural Products Discovery Center: Release of the First 8490 Sequenced Strains for Exploring Actinobacteria Biosynthetic Diversity.</title>
        <authorList>
            <person name="Kalkreuter E."/>
            <person name="Kautsar S.A."/>
            <person name="Yang D."/>
            <person name="Bader C.D."/>
            <person name="Teijaro C.N."/>
            <person name="Fluegel L."/>
            <person name="Davis C.M."/>
            <person name="Simpson J.R."/>
            <person name="Lauterbach L."/>
            <person name="Steele A.D."/>
            <person name="Gui C."/>
            <person name="Meng S."/>
            <person name="Li G."/>
            <person name="Viehrig K."/>
            <person name="Ye F."/>
            <person name="Su P."/>
            <person name="Kiefer A.F."/>
            <person name="Nichols A."/>
            <person name="Cepeda A.J."/>
            <person name="Yan W."/>
            <person name="Fan B."/>
            <person name="Jiang Y."/>
            <person name="Adhikari A."/>
            <person name="Zheng C.-J."/>
            <person name="Schuster L."/>
            <person name="Cowan T.M."/>
            <person name="Smanski M.J."/>
            <person name="Chevrette M.G."/>
            <person name="De Carvalho L.P.S."/>
            <person name="Shen B."/>
        </authorList>
    </citation>
    <scope>NUCLEOTIDE SEQUENCE [LARGE SCALE GENOMIC DNA]</scope>
    <source>
        <strain evidence="2 3">NPDC000087</strain>
    </source>
</reference>
<keyword evidence="1" id="KW-0732">Signal</keyword>
<name>A0ABW6WAG0_9ACTN</name>
<organism evidence="2 3">
    <name type="scientific">Paractinoplanes globisporus</name>
    <dbReference type="NCBI Taxonomy" id="113565"/>
    <lineage>
        <taxon>Bacteria</taxon>
        <taxon>Bacillati</taxon>
        <taxon>Actinomycetota</taxon>
        <taxon>Actinomycetes</taxon>
        <taxon>Micromonosporales</taxon>
        <taxon>Micromonosporaceae</taxon>
        <taxon>Paractinoplanes</taxon>
    </lineage>
</organism>
<evidence type="ECO:0008006" key="4">
    <source>
        <dbReference type="Google" id="ProtNLM"/>
    </source>
</evidence>
<dbReference type="RefSeq" id="WP_157295651.1">
    <property type="nucleotide sequence ID" value="NZ_JBIAZU010000002.1"/>
</dbReference>
<keyword evidence="3" id="KW-1185">Reference proteome</keyword>
<protein>
    <recommendedName>
        <fullName evidence="4">Secreted protein</fullName>
    </recommendedName>
</protein>
<feature type="chain" id="PRO_5046127065" description="Secreted protein" evidence="1">
    <location>
        <begin position="33"/>
        <end position="186"/>
    </location>
</feature>
<feature type="signal peptide" evidence="1">
    <location>
        <begin position="1"/>
        <end position="32"/>
    </location>
</feature>
<evidence type="ECO:0000313" key="3">
    <source>
        <dbReference type="Proteomes" id="UP001602245"/>
    </source>
</evidence>